<evidence type="ECO:0000313" key="2">
    <source>
        <dbReference type="Proteomes" id="UP000527324"/>
    </source>
</evidence>
<organism evidence="1 2">
    <name type="scientific">Brevundimonas aurantiaca</name>
    <dbReference type="NCBI Taxonomy" id="74316"/>
    <lineage>
        <taxon>Bacteria</taxon>
        <taxon>Pseudomonadati</taxon>
        <taxon>Pseudomonadota</taxon>
        <taxon>Alphaproteobacteria</taxon>
        <taxon>Caulobacterales</taxon>
        <taxon>Caulobacteraceae</taxon>
        <taxon>Brevundimonas</taxon>
    </lineage>
</organism>
<dbReference type="EMBL" id="JACHOQ010000016">
    <property type="protein sequence ID" value="MBB5741454.1"/>
    <property type="molecule type" value="Genomic_DNA"/>
</dbReference>
<evidence type="ECO:0000313" key="1">
    <source>
        <dbReference type="EMBL" id="MBB5741454.1"/>
    </source>
</evidence>
<dbReference type="Proteomes" id="UP000527324">
    <property type="component" value="Unassembled WGS sequence"/>
</dbReference>
<gene>
    <name evidence="1" type="ORF">GGQ93_003197</name>
</gene>
<sequence>MKTSGGRCDPPMDWNTRAADEPVVGIFCQMVKKVAGGAKANTLADG</sequence>
<reference evidence="1 2" key="1">
    <citation type="submission" date="2020-08" db="EMBL/GenBank/DDBJ databases">
        <title>Genomic Encyclopedia of Type Strains, Phase IV (KMG-IV): sequencing the most valuable type-strain genomes for metagenomic binning, comparative biology and taxonomic classification.</title>
        <authorList>
            <person name="Goeker M."/>
        </authorList>
    </citation>
    <scope>NUCLEOTIDE SEQUENCE [LARGE SCALE GENOMIC DNA]</scope>
    <source>
        <strain evidence="1 2">DSM 4731</strain>
    </source>
</reference>
<name>A0A7W9C9B7_9CAUL</name>
<protein>
    <submittedName>
        <fullName evidence="1">Uncharacterized protein</fullName>
    </submittedName>
</protein>
<accession>A0A7W9C9B7</accession>
<dbReference type="AlphaFoldDB" id="A0A7W9C9B7"/>
<proteinExistence type="predicted"/>
<comment type="caution">
    <text evidence="1">The sequence shown here is derived from an EMBL/GenBank/DDBJ whole genome shotgun (WGS) entry which is preliminary data.</text>
</comment>
<dbReference type="RefSeq" id="WP_191553884.1">
    <property type="nucleotide sequence ID" value="NZ_CAJFZW010000046.1"/>
</dbReference>
<keyword evidence="2" id="KW-1185">Reference proteome</keyword>